<dbReference type="PANTHER" id="PTHR23291">
    <property type="entry name" value="BAX INHIBITOR-RELATED"/>
    <property type="match status" value="1"/>
</dbReference>
<proteinExistence type="inferred from homology"/>
<evidence type="ECO:0000256" key="5">
    <source>
        <dbReference type="ARBA" id="ARBA00023136"/>
    </source>
</evidence>
<sequence length="261" mass="28041">MSDFDRNAGARWGQGVARAGRAEIDQGLRTYMLGVYNNMVVGLALTGLVALAVNMLAVTSDPSLAAAHMGRISLTQFGVTLYGTPLKYVVMLAPLAFVFFFSFRINQMSASAARTLFFVFAGTMGLSLSTLLLVYTGSSVARAFFVTAAAFGGLSLYGYTTRRDLSPIGSFLIMGLIGLVIASLVNLFVQSSGFQFGLSILSVLIFSGLTAWDTQAIKEMYYAGDGFEVATKKSVNGALMLYLDFINIFQSLLFLTGSRND</sequence>
<dbReference type="Pfam" id="PF01027">
    <property type="entry name" value="Bax1-I"/>
    <property type="match status" value="1"/>
</dbReference>
<protein>
    <submittedName>
        <fullName evidence="7">Bax inhibitor-1/YccA family protein</fullName>
    </submittedName>
</protein>
<dbReference type="CDD" id="cd10432">
    <property type="entry name" value="BI-1-like_bacterial"/>
    <property type="match status" value="1"/>
</dbReference>
<feature type="transmembrane region" description="Helical" evidence="6">
    <location>
        <begin position="141"/>
        <end position="159"/>
    </location>
</feature>
<dbReference type="Proteomes" id="UP001626536">
    <property type="component" value="Chromosome"/>
</dbReference>
<gene>
    <name evidence="7" type="ORF">RZS28_03095</name>
</gene>
<dbReference type="RefSeq" id="WP_407339748.1">
    <property type="nucleotide sequence ID" value="NZ_CP136862.1"/>
</dbReference>
<keyword evidence="8" id="KW-1185">Reference proteome</keyword>
<name>A0ABZ0HWM8_9HYPH</name>
<feature type="transmembrane region" description="Helical" evidence="6">
    <location>
        <begin position="79"/>
        <end position="103"/>
    </location>
</feature>
<feature type="transmembrane region" description="Helical" evidence="6">
    <location>
        <begin position="39"/>
        <end position="59"/>
    </location>
</feature>
<evidence type="ECO:0000313" key="7">
    <source>
        <dbReference type="EMBL" id="WOJ90301.1"/>
    </source>
</evidence>
<evidence type="ECO:0000313" key="8">
    <source>
        <dbReference type="Proteomes" id="UP001626536"/>
    </source>
</evidence>
<comment type="subcellular location">
    <subcellularLocation>
        <location evidence="1">Membrane</location>
        <topology evidence="1">Multi-pass membrane protein</topology>
    </subcellularLocation>
</comment>
<evidence type="ECO:0000256" key="6">
    <source>
        <dbReference type="RuleBase" id="RU004379"/>
    </source>
</evidence>
<keyword evidence="5 6" id="KW-0472">Membrane</keyword>
<feature type="transmembrane region" description="Helical" evidence="6">
    <location>
        <begin position="171"/>
        <end position="189"/>
    </location>
</feature>
<accession>A0ABZ0HWM8</accession>
<dbReference type="PANTHER" id="PTHR23291:SF50">
    <property type="entry name" value="PROTEIN LIFEGUARD 4"/>
    <property type="match status" value="1"/>
</dbReference>
<keyword evidence="3 6" id="KW-0812">Transmembrane</keyword>
<evidence type="ECO:0000256" key="4">
    <source>
        <dbReference type="ARBA" id="ARBA00022989"/>
    </source>
</evidence>
<keyword evidence="4 6" id="KW-1133">Transmembrane helix</keyword>
<comment type="similarity">
    <text evidence="2 6">Belongs to the BI1 family.</text>
</comment>
<evidence type="ECO:0000256" key="3">
    <source>
        <dbReference type="ARBA" id="ARBA00022692"/>
    </source>
</evidence>
<feature type="transmembrane region" description="Helical" evidence="6">
    <location>
        <begin position="195"/>
        <end position="214"/>
    </location>
</feature>
<organism evidence="7 8">
    <name type="scientific">Methylocapsa polymorpha</name>
    <dbReference type="NCBI Taxonomy" id="3080828"/>
    <lineage>
        <taxon>Bacteria</taxon>
        <taxon>Pseudomonadati</taxon>
        <taxon>Pseudomonadota</taxon>
        <taxon>Alphaproteobacteria</taxon>
        <taxon>Hyphomicrobiales</taxon>
        <taxon>Beijerinckiaceae</taxon>
        <taxon>Methylocapsa</taxon>
    </lineage>
</organism>
<dbReference type="InterPro" id="IPR006214">
    <property type="entry name" value="Bax_inhibitor_1-related"/>
</dbReference>
<evidence type="ECO:0000256" key="1">
    <source>
        <dbReference type="ARBA" id="ARBA00004141"/>
    </source>
</evidence>
<feature type="transmembrane region" description="Helical" evidence="6">
    <location>
        <begin position="115"/>
        <end position="135"/>
    </location>
</feature>
<evidence type="ECO:0000256" key="2">
    <source>
        <dbReference type="ARBA" id="ARBA00010350"/>
    </source>
</evidence>
<reference evidence="7 8" key="1">
    <citation type="submission" date="2023-10" db="EMBL/GenBank/DDBJ databases">
        <title>Novel methanotroph of the genus Methylocapsa from a subarctic wetland.</title>
        <authorList>
            <person name="Belova S.E."/>
            <person name="Oshkin I.Y."/>
            <person name="Miroshnikov K."/>
            <person name="Dedysh S.N."/>
        </authorList>
    </citation>
    <scope>NUCLEOTIDE SEQUENCE [LARGE SCALE GENOMIC DNA]</scope>
    <source>
        <strain evidence="7 8">RX1</strain>
    </source>
</reference>
<dbReference type="EMBL" id="CP136862">
    <property type="protein sequence ID" value="WOJ90301.1"/>
    <property type="molecule type" value="Genomic_DNA"/>
</dbReference>